<name>A0AAD7P8N2_QUISA</name>
<evidence type="ECO:0000313" key="17">
    <source>
        <dbReference type="Proteomes" id="UP001163823"/>
    </source>
</evidence>
<feature type="binding site" evidence="13">
    <location>
        <position position="200"/>
    </location>
    <ligand>
        <name>ATP</name>
        <dbReference type="ChEBI" id="CHEBI:30616"/>
    </ligand>
</feature>
<dbReference type="KEGG" id="qsa:O6P43_031188"/>
<organism evidence="16 17">
    <name type="scientific">Quillaja saponaria</name>
    <name type="common">Soap bark tree</name>
    <dbReference type="NCBI Taxonomy" id="32244"/>
    <lineage>
        <taxon>Eukaryota</taxon>
        <taxon>Viridiplantae</taxon>
        <taxon>Streptophyta</taxon>
        <taxon>Embryophyta</taxon>
        <taxon>Tracheophyta</taxon>
        <taxon>Spermatophyta</taxon>
        <taxon>Magnoliopsida</taxon>
        <taxon>eudicotyledons</taxon>
        <taxon>Gunneridae</taxon>
        <taxon>Pentapetalae</taxon>
        <taxon>rosids</taxon>
        <taxon>fabids</taxon>
        <taxon>Fabales</taxon>
        <taxon>Quillajaceae</taxon>
        <taxon>Quillaja</taxon>
    </lineage>
</organism>
<keyword evidence="7 13" id="KW-0547">Nucleotide-binding</keyword>
<sequence>MPPAVMVSTTPPRTKTTLATRLMDFFSVVEMSQLRHAKTVFPKQQRSDTEVSNLESVHYLNRFIQLLEETLQTVVNQASNGGAEKKFSTKEAKIDSFQTLYTLGQCIPGFSVLDCNRRLQIAVDNLPVSGKPRLCPENYSHCCCNCYTPVEISSVESLQFDLVTIKSATNNFSDENKLGEGGFGTVYKGSLSNGQDIAVKRLSTRSRQGAEEFKNEVVLVAKLQHINLTQKNKDNWNGQDDTRS</sequence>
<dbReference type="PROSITE" id="PS51473">
    <property type="entry name" value="GNK2"/>
    <property type="match status" value="1"/>
</dbReference>
<dbReference type="GO" id="GO:0005886">
    <property type="term" value="C:plasma membrane"/>
    <property type="evidence" value="ECO:0007669"/>
    <property type="project" value="TreeGrafter"/>
</dbReference>
<feature type="domain" description="Gnk2-homologous" evidence="15">
    <location>
        <begin position="45"/>
        <end position="152"/>
    </location>
</feature>
<evidence type="ECO:0000256" key="1">
    <source>
        <dbReference type="ARBA" id="ARBA00004167"/>
    </source>
</evidence>
<keyword evidence="12 16" id="KW-0675">Receptor</keyword>
<dbReference type="InterPro" id="IPR002902">
    <property type="entry name" value="GNK2"/>
</dbReference>
<dbReference type="GO" id="GO:0042742">
    <property type="term" value="P:defense response to bacterium"/>
    <property type="evidence" value="ECO:0007669"/>
    <property type="project" value="TreeGrafter"/>
</dbReference>
<keyword evidence="6" id="KW-0677">Repeat</keyword>
<evidence type="ECO:0000256" key="2">
    <source>
        <dbReference type="ARBA" id="ARBA00022527"/>
    </source>
</evidence>
<dbReference type="GO" id="GO:0004674">
    <property type="term" value="F:protein serine/threonine kinase activity"/>
    <property type="evidence" value="ECO:0007669"/>
    <property type="project" value="UniProtKB-KW"/>
</dbReference>
<dbReference type="GO" id="GO:0005524">
    <property type="term" value="F:ATP binding"/>
    <property type="evidence" value="ECO:0007669"/>
    <property type="project" value="UniProtKB-UniRule"/>
</dbReference>
<evidence type="ECO:0000259" key="14">
    <source>
        <dbReference type="PROSITE" id="PS50011"/>
    </source>
</evidence>
<dbReference type="PROSITE" id="PS00107">
    <property type="entry name" value="PROTEIN_KINASE_ATP"/>
    <property type="match status" value="1"/>
</dbReference>
<evidence type="ECO:0000256" key="12">
    <source>
        <dbReference type="ARBA" id="ARBA00023170"/>
    </source>
</evidence>
<evidence type="ECO:0000256" key="9">
    <source>
        <dbReference type="ARBA" id="ARBA00022840"/>
    </source>
</evidence>
<dbReference type="PANTHER" id="PTHR27002:SF1050">
    <property type="entry name" value="CYSTEINE-RICH RECEPTOR-LIKE PROTEIN KINASE 5"/>
    <property type="match status" value="1"/>
</dbReference>
<evidence type="ECO:0000313" key="16">
    <source>
        <dbReference type="EMBL" id="KAJ7946226.1"/>
    </source>
</evidence>
<dbReference type="InterPro" id="IPR001245">
    <property type="entry name" value="Ser-Thr/Tyr_kinase_cat_dom"/>
</dbReference>
<dbReference type="CDD" id="cd23509">
    <property type="entry name" value="Gnk2-like"/>
    <property type="match status" value="1"/>
</dbReference>
<keyword evidence="9 13" id="KW-0067">ATP-binding</keyword>
<evidence type="ECO:0000256" key="11">
    <source>
        <dbReference type="ARBA" id="ARBA00023136"/>
    </source>
</evidence>
<dbReference type="Pfam" id="PF07714">
    <property type="entry name" value="PK_Tyr_Ser-Thr"/>
    <property type="match status" value="1"/>
</dbReference>
<dbReference type="AlphaFoldDB" id="A0AAD7P8N2"/>
<accession>A0AAD7P8N2</accession>
<proteinExistence type="predicted"/>
<evidence type="ECO:0000256" key="3">
    <source>
        <dbReference type="ARBA" id="ARBA00022679"/>
    </source>
</evidence>
<dbReference type="InterPro" id="IPR017441">
    <property type="entry name" value="Protein_kinase_ATP_BS"/>
</dbReference>
<keyword evidence="3" id="KW-0808">Transferase</keyword>
<keyword evidence="17" id="KW-1185">Reference proteome</keyword>
<comment type="subcellular location">
    <subcellularLocation>
        <location evidence="1">Membrane</location>
        <topology evidence="1">Single-pass membrane protein</topology>
    </subcellularLocation>
</comment>
<protein>
    <submittedName>
        <fullName evidence="16">Receptor-like protein kinase</fullName>
    </submittedName>
</protein>
<evidence type="ECO:0000256" key="7">
    <source>
        <dbReference type="ARBA" id="ARBA00022741"/>
    </source>
</evidence>
<dbReference type="InterPro" id="IPR000719">
    <property type="entry name" value="Prot_kinase_dom"/>
</dbReference>
<reference evidence="16" key="1">
    <citation type="journal article" date="2023" name="Science">
        <title>Elucidation of the pathway for biosynthesis of saponin adjuvants from the soapbark tree.</title>
        <authorList>
            <person name="Reed J."/>
            <person name="Orme A."/>
            <person name="El-Demerdash A."/>
            <person name="Owen C."/>
            <person name="Martin L.B.B."/>
            <person name="Misra R.C."/>
            <person name="Kikuchi S."/>
            <person name="Rejzek M."/>
            <person name="Martin A.C."/>
            <person name="Harkess A."/>
            <person name="Leebens-Mack J."/>
            <person name="Louveau T."/>
            <person name="Stephenson M.J."/>
            <person name="Osbourn A."/>
        </authorList>
    </citation>
    <scope>NUCLEOTIDE SEQUENCE</scope>
    <source>
        <strain evidence="16">S10</strain>
    </source>
</reference>
<dbReference type="Gene3D" id="3.30.430.20">
    <property type="entry name" value="Gnk2 domain, C-X8-C-X2-C motif"/>
    <property type="match status" value="1"/>
</dbReference>
<comment type="caution">
    <text evidence="16">The sequence shown here is derived from an EMBL/GenBank/DDBJ whole genome shotgun (WGS) entry which is preliminary data.</text>
</comment>
<evidence type="ECO:0000256" key="10">
    <source>
        <dbReference type="ARBA" id="ARBA00022989"/>
    </source>
</evidence>
<evidence type="ECO:0000256" key="13">
    <source>
        <dbReference type="PROSITE-ProRule" id="PRU10141"/>
    </source>
</evidence>
<gene>
    <name evidence="16" type="ORF">O6P43_031188</name>
</gene>
<dbReference type="InterPro" id="IPR038408">
    <property type="entry name" value="GNK2_sf"/>
</dbReference>
<keyword evidence="4" id="KW-0812">Transmembrane</keyword>
<evidence type="ECO:0000256" key="6">
    <source>
        <dbReference type="ARBA" id="ARBA00022737"/>
    </source>
</evidence>
<evidence type="ECO:0000256" key="4">
    <source>
        <dbReference type="ARBA" id="ARBA00022692"/>
    </source>
</evidence>
<dbReference type="Proteomes" id="UP001163823">
    <property type="component" value="Chromosome 13"/>
</dbReference>
<keyword evidence="10" id="KW-1133">Transmembrane helix</keyword>
<dbReference type="PROSITE" id="PS50011">
    <property type="entry name" value="PROTEIN_KINASE_DOM"/>
    <property type="match status" value="1"/>
</dbReference>
<keyword evidence="11" id="KW-0472">Membrane</keyword>
<evidence type="ECO:0000256" key="8">
    <source>
        <dbReference type="ARBA" id="ARBA00022777"/>
    </source>
</evidence>
<evidence type="ECO:0000259" key="15">
    <source>
        <dbReference type="PROSITE" id="PS51473"/>
    </source>
</evidence>
<keyword evidence="5" id="KW-0732">Signal</keyword>
<dbReference type="EMBL" id="JARAOO010000013">
    <property type="protein sequence ID" value="KAJ7946226.1"/>
    <property type="molecule type" value="Genomic_DNA"/>
</dbReference>
<evidence type="ECO:0000256" key="5">
    <source>
        <dbReference type="ARBA" id="ARBA00022729"/>
    </source>
</evidence>
<feature type="domain" description="Protein kinase" evidence="14">
    <location>
        <begin position="172"/>
        <end position="244"/>
    </location>
</feature>
<dbReference type="Gene3D" id="3.30.200.20">
    <property type="entry name" value="Phosphorylase Kinase, domain 1"/>
    <property type="match status" value="1"/>
</dbReference>
<dbReference type="PANTHER" id="PTHR27002">
    <property type="entry name" value="RECEPTOR-LIKE SERINE/THREONINE-PROTEIN KINASE SD1-8"/>
    <property type="match status" value="1"/>
</dbReference>
<keyword evidence="2" id="KW-0723">Serine/threonine-protein kinase</keyword>
<keyword evidence="8 16" id="KW-0418">Kinase</keyword>
<dbReference type="SUPFAM" id="SSF56112">
    <property type="entry name" value="Protein kinase-like (PK-like)"/>
    <property type="match status" value="1"/>
</dbReference>
<dbReference type="InterPro" id="IPR011009">
    <property type="entry name" value="Kinase-like_dom_sf"/>
</dbReference>